<feature type="domain" description="HNH" evidence="1">
    <location>
        <begin position="51"/>
        <end position="85"/>
    </location>
</feature>
<evidence type="ECO:0000313" key="2">
    <source>
        <dbReference type="EMBL" id="TDU32222.1"/>
    </source>
</evidence>
<dbReference type="Gene3D" id="1.10.30.50">
    <property type="match status" value="1"/>
</dbReference>
<accession>A0A4R7PEK6</accession>
<protein>
    <submittedName>
        <fullName evidence="2">HNH endonuclease</fullName>
    </submittedName>
</protein>
<dbReference type="OrthoDB" id="9802901at2"/>
<name>A0A4R7PEK6_9GAMM</name>
<dbReference type="InterPro" id="IPR002711">
    <property type="entry name" value="HNH"/>
</dbReference>
<dbReference type="RefSeq" id="WP_133880739.1">
    <property type="nucleotide sequence ID" value="NZ_MWIN01000050.1"/>
</dbReference>
<dbReference type="Proteomes" id="UP000295341">
    <property type="component" value="Unassembled WGS sequence"/>
</dbReference>
<keyword evidence="2" id="KW-0378">Hydrolase</keyword>
<dbReference type="Pfam" id="PF01844">
    <property type="entry name" value="HNH"/>
    <property type="match status" value="1"/>
</dbReference>
<keyword evidence="2" id="KW-0255">Endonuclease</keyword>
<comment type="caution">
    <text evidence="2">The sequence shown here is derived from an EMBL/GenBank/DDBJ whole genome shotgun (WGS) entry which is preliminary data.</text>
</comment>
<dbReference type="AlphaFoldDB" id="A0A4R7PEK6"/>
<dbReference type="GO" id="GO:0003676">
    <property type="term" value="F:nucleic acid binding"/>
    <property type="evidence" value="ECO:0007669"/>
    <property type="project" value="InterPro"/>
</dbReference>
<proteinExistence type="predicted"/>
<dbReference type="GO" id="GO:0004519">
    <property type="term" value="F:endonuclease activity"/>
    <property type="evidence" value="ECO:0007669"/>
    <property type="project" value="UniProtKB-KW"/>
</dbReference>
<reference evidence="2 3" key="1">
    <citation type="submission" date="2019-03" db="EMBL/GenBank/DDBJ databases">
        <title>Genomic Encyclopedia of Type Strains, Phase IV (KMG-IV): sequencing the most valuable type-strain genomes for metagenomic binning, comparative biology and taxonomic classification.</title>
        <authorList>
            <person name="Goeker M."/>
        </authorList>
    </citation>
    <scope>NUCLEOTIDE SEQUENCE [LARGE SCALE GENOMIC DNA]</scope>
    <source>
        <strain evidence="2 3">DSM 26377</strain>
    </source>
</reference>
<dbReference type="GO" id="GO:0008270">
    <property type="term" value="F:zinc ion binding"/>
    <property type="evidence" value="ECO:0007669"/>
    <property type="project" value="InterPro"/>
</dbReference>
<gene>
    <name evidence="2" type="ORF">DFR24_1611</name>
</gene>
<keyword evidence="2" id="KW-0540">Nuclease</keyword>
<organism evidence="2 3">
    <name type="scientific">Panacagrimonas perspica</name>
    <dbReference type="NCBI Taxonomy" id="381431"/>
    <lineage>
        <taxon>Bacteria</taxon>
        <taxon>Pseudomonadati</taxon>
        <taxon>Pseudomonadota</taxon>
        <taxon>Gammaproteobacteria</taxon>
        <taxon>Nevskiales</taxon>
        <taxon>Nevskiaceae</taxon>
        <taxon>Panacagrimonas</taxon>
    </lineage>
</organism>
<evidence type="ECO:0000259" key="1">
    <source>
        <dbReference type="Pfam" id="PF01844"/>
    </source>
</evidence>
<dbReference type="CDD" id="cd00085">
    <property type="entry name" value="HNHc"/>
    <property type="match status" value="1"/>
</dbReference>
<sequence length="136" mass="15632">MVRLEVFRLRRAAARRQKMRCHYCDALMWLRDAAPFLVRFGLSAEQAARFQCTAEHLVARRDGGPNAKSNVVAACRFCNVQRHDEEGVQPLDHLSYRAMVRQRMDEGSWHPPWATEKGIVEWASAACKKPEPARPE</sequence>
<dbReference type="InterPro" id="IPR003615">
    <property type="entry name" value="HNH_nuc"/>
</dbReference>
<keyword evidence="3" id="KW-1185">Reference proteome</keyword>
<evidence type="ECO:0000313" key="3">
    <source>
        <dbReference type="Proteomes" id="UP000295341"/>
    </source>
</evidence>
<dbReference type="EMBL" id="SOBT01000008">
    <property type="protein sequence ID" value="TDU32222.1"/>
    <property type="molecule type" value="Genomic_DNA"/>
</dbReference>